<dbReference type="InterPro" id="IPR021410">
    <property type="entry name" value="FAF"/>
</dbReference>
<gene>
    <name evidence="4" type="ORF">CK203_006977</name>
</gene>
<feature type="region of interest" description="Disordered" evidence="2">
    <location>
        <begin position="185"/>
        <end position="229"/>
    </location>
</feature>
<proteinExistence type="inferred from homology"/>
<comment type="similarity">
    <text evidence="1">Belongs to the fantastic four family.</text>
</comment>
<reference evidence="4 5" key="1">
    <citation type="journal article" date="2018" name="PLoS Genet.">
        <title>Population sequencing reveals clonal diversity and ancestral inbreeding in the grapevine cultivar Chardonnay.</title>
        <authorList>
            <person name="Roach M.J."/>
            <person name="Johnson D.L."/>
            <person name="Bohlmann J."/>
            <person name="van Vuuren H.J."/>
            <person name="Jones S.J."/>
            <person name="Pretorius I.S."/>
            <person name="Schmidt S.A."/>
            <person name="Borneman A.R."/>
        </authorList>
    </citation>
    <scope>NUCLEOTIDE SEQUENCE [LARGE SCALE GENOMIC DNA]</scope>
    <source>
        <strain evidence="5">cv. Chardonnay</strain>
        <tissue evidence="4">Leaf</tissue>
    </source>
</reference>
<evidence type="ECO:0000313" key="5">
    <source>
        <dbReference type="Proteomes" id="UP000288805"/>
    </source>
</evidence>
<sequence length="309" mass="34823">MENVFITTTSTAASPPESYYRCHDAVSTVGGLGFIAASVEIHRPANVVESAAVKTSPPKRDPGGIGFIGDVGGWVDGLMSCTESLGFESSDERRVDDEMKTCYEECWRSKPLRVKSKWRNSRERREARKFPPPLPSLNHNGQPSFFLRSVRKDGRLELTEVRIDRPEILRASRQDGRLTLHLIKEEDNGVEEEPPQEEVQQHQEEEFEEEEEEEKEKEKEHEEDDDFEEEVVEEWRFTAAAAAASSNGGEGLRRCHELVQQHHHHHLHGWSQPCVTSSSEEFVSAKLGGSCEVGLTALREGLCGTQQTV</sequence>
<dbReference type="AlphaFoldDB" id="A0A438KCI6"/>
<dbReference type="PANTHER" id="PTHR33155">
    <property type="entry name" value="FANTASTIC FOUR-LIKE PROTEIN (DUF3049)"/>
    <property type="match status" value="1"/>
</dbReference>
<accession>A0A438KCI6</accession>
<evidence type="ECO:0000313" key="4">
    <source>
        <dbReference type="EMBL" id="RVX18921.1"/>
    </source>
</evidence>
<name>A0A438KCI6_VITVI</name>
<comment type="caution">
    <text evidence="4">The sequence shown here is derived from an EMBL/GenBank/DDBJ whole genome shotgun (WGS) entry which is preliminary data.</text>
</comment>
<evidence type="ECO:0000256" key="1">
    <source>
        <dbReference type="ARBA" id="ARBA00008690"/>
    </source>
</evidence>
<organism evidence="4 5">
    <name type="scientific">Vitis vinifera</name>
    <name type="common">Grape</name>
    <dbReference type="NCBI Taxonomy" id="29760"/>
    <lineage>
        <taxon>Eukaryota</taxon>
        <taxon>Viridiplantae</taxon>
        <taxon>Streptophyta</taxon>
        <taxon>Embryophyta</taxon>
        <taxon>Tracheophyta</taxon>
        <taxon>Spermatophyta</taxon>
        <taxon>Magnoliopsida</taxon>
        <taxon>eudicotyledons</taxon>
        <taxon>Gunneridae</taxon>
        <taxon>Pentapetalae</taxon>
        <taxon>rosids</taxon>
        <taxon>Vitales</taxon>
        <taxon>Vitaceae</taxon>
        <taxon>Viteae</taxon>
        <taxon>Vitis</taxon>
    </lineage>
</organism>
<dbReference type="Pfam" id="PF11250">
    <property type="entry name" value="FAF"/>
    <property type="match status" value="1"/>
</dbReference>
<evidence type="ECO:0000259" key="3">
    <source>
        <dbReference type="Pfam" id="PF11250"/>
    </source>
</evidence>
<dbReference type="EMBL" id="QGNW01000010">
    <property type="protein sequence ID" value="RVX18921.1"/>
    <property type="molecule type" value="Genomic_DNA"/>
</dbReference>
<feature type="compositionally biased region" description="Basic and acidic residues" evidence="2">
    <location>
        <begin position="120"/>
        <end position="129"/>
    </location>
</feature>
<dbReference type="PANTHER" id="PTHR33155:SF27">
    <property type="entry name" value="FANTASTIC FOUR-LIKE PROTEIN (DUF3049)"/>
    <property type="match status" value="1"/>
</dbReference>
<feature type="compositionally biased region" description="Acidic residues" evidence="2">
    <location>
        <begin position="205"/>
        <end position="229"/>
    </location>
</feature>
<dbReference type="InterPro" id="IPR046431">
    <property type="entry name" value="FAF_dom"/>
</dbReference>
<dbReference type="OrthoDB" id="1931928at2759"/>
<dbReference type="Proteomes" id="UP000288805">
    <property type="component" value="Unassembled WGS sequence"/>
</dbReference>
<protein>
    <recommendedName>
        <fullName evidence="3">FAF domain-containing protein</fullName>
    </recommendedName>
</protein>
<evidence type="ECO:0000256" key="2">
    <source>
        <dbReference type="SAM" id="MobiDB-lite"/>
    </source>
</evidence>
<feature type="domain" description="FAF" evidence="3">
    <location>
        <begin position="129"/>
        <end position="182"/>
    </location>
</feature>
<feature type="region of interest" description="Disordered" evidence="2">
    <location>
        <begin position="118"/>
        <end position="142"/>
    </location>
</feature>